<organism evidence="3 4">
    <name type="scientific">Apiospora saccharicola</name>
    <dbReference type="NCBI Taxonomy" id="335842"/>
    <lineage>
        <taxon>Eukaryota</taxon>
        <taxon>Fungi</taxon>
        <taxon>Dikarya</taxon>
        <taxon>Ascomycota</taxon>
        <taxon>Pezizomycotina</taxon>
        <taxon>Sordariomycetes</taxon>
        <taxon>Xylariomycetidae</taxon>
        <taxon>Amphisphaeriales</taxon>
        <taxon>Apiosporaceae</taxon>
        <taxon>Apiospora</taxon>
    </lineage>
</organism>
<evidence type="ECO:0000256" key="1">
    <source>
        <dbReference type="SAM" id="MobiDB-lite"/>
    </source>
</evidence>
<dbReference type="Proteomes" id="UP001446871">
    <property type="component" value="Unassembled WGS sequence"/>
</dbReference>
<dbReference type="PANTHER" id="PTHR36578:SF1">
    <property type="entry name" value="APPLE DOMAIN-CONTAINING PROTEIN"/>
    <property type="match status" value="1"/>
</dbReference>
<feature type="chain" id="PRO_5046028149" evidence="2">
    <location>
        <begin position="21"/>
        <end position="276"/>
    </location>
</feature>
<dbReference type="PANTHER" id="PTHR36578">
    <property type="entry name" value="CHROMOSOME 15, WHOLE GENOME SHOTGUN SEQUENCE"/>
    <property type="match status" value="1"/>
</dbReference>
<evidence type="ECO:0000256" key="2">
    <source>
        <dbReference type="SAM" id="SignalP"/>
    </source>
</evidence>
<accession>A0ABR1TIN7</accession>
<name>A0ABR1TIN7_9PEZI</name>
<keyword evidence="4" id="KW-1185">Reference proteome</keyword>
<evidence type="ECO:0000313" key="4">
    <source>
        <dbReference type="Proteomes" id="UP001446871"/>
    </source>
</evidence>
<feature type="region of interest" description="Disordered" evidence="1">
    <location>
        <begin position="170"/>
        <end position="205"/>
    </location>
</feature>
<sequence>MAPIIRLAATLAAVAGLALGETIDWKQVESADPATGFEVAPQADPVPNYTAPVSLGDSSIRAPLDCKDQDTYLGQQYWTDGPLSIKRCADACSGQRQWDPKKPCRFFNTYTLLKVTKGDPAKGTPSVSAPAGQVCSLYTESWPASYATDRGQWRGDTLYVITDSWTAANAADPGSGECAKSTAPPAAEKPAVTPPARQGRHDDQDGHHYYNHLQGILRRSALVTRRGWWSIKCERERGIGGITATSWHAGGNLLEMLRRCNVVYLGDRCGRSDRGL</sequence>
<comment type="caution">
    <text evidence="3">The sequence shown here is derived from an EMBL/GenBank/DDBJ whole genome shotgun (WGS) entry which is preliminary data.</text>
</comment>
<gene>
    <name evidence="3" type="ORF">PG996_013895</name>
</gene>
<protein>
    <submittedName>
        <fullName evidence="3">Uncharacterized protein</fullName>
    </submittedName>
</protein>
<evidence type="ECO:0000313" key="3">
    <source>
        <dbReference type="EMBL" id="KAK8045831.1"/>
    </source>
</evidence>
<dbReference type="EMBL" id="JAQQWM010000009">
    <property type="protein sequence ID" value="KAK8045831.1"/>
    <property type="molecule type" value="Genomic_DNA"/>
</dbReference>
<proteinExistence type="predicted"/>
<keyword evidence="2" id="KW-0732">Signal</keyword>
<feature type="signal peptide" evidence="2">
    <location>
        <begin position="1"/>
        <end position="20"/>
    </location>
</feature>
<reference evidence="3 4" key="1">
    <citation type="submission" date="2023-01" db="EMBL/GenBank/DDBJ databases">
        <title>Analysis of 21 Apiospora genomes using comparative genomics revels a genus with tremendous synthesis potential of carbohydrate active enzymes and secondary metabolites.</title>
        <authorList>
            <person name="Sorensen T."/>
        </authorList>
    </citation>
    <scope>NUCLEOTIDE SEQUENCE [LARGE SCALE GENOMIC DNA]</scope>
    <source>
        <strain evidence="3 4">CBS 83171</strain>
    </source>
</reference>